<evidence type="ECO:0000256" key="1">
    <source>
        <dbReference type="SAM" id="Phobius"/>
    </source>
</evidence>
<dbReference type="WBParaSite" id="SBAD_0000678601-mRNA-1">
    <property type="protein sequence ID" value="SBAD_0000678601-mRNA-1"/>
    <property type="gene ID" value="SBAD_0000678601"/>
</dbReference>
<keyword evidence="1" id="KW-0472">Membrane</keyword>
<organism evidence="4">
    <name type="scientific">Soboliphyme baturini</name>
    <dbReference type="NCBI Taxonomy" id="241478"/>
    <lineage>
        <taxon>Eukaryota</taxon>
        <taxon>Metazoa</taxon>
        <taxon>Ecdysozoa</taxon>
        <taxon>Nematoda</taxon>
        <taxon>Enoplea</taxon>
        <taxon>Dorylaimia</taxon>
        <taxon>Dioctophymatida</taxon>
        <taxon>Dioctophymatoidea</taxon>
        <taxon>Soboliphymatidae</taxon>
        <taxon>Soboliphyme</taxon>
    </lineage>
</organism>
<sequence length="135" mass="14671">MEGEFATAAAAAAALTLLSSSTTRMTGASSSAPESVTHRFEQIEVASSPPFQPPHSSRWKYEYIDRVIKRRKQHGDDARRVIRVHAYRERMPHPGAAAAFAMNERGRKRGSTWLTLFATTVVVVAVAASAAAAMN</sequence>
<keyword evidence="3" id="KW-1185">Reference proteome</keyword>
<proteinExistence type="predicted"/>
<evidence type="ECO:0000313" key="4">
    <source>
        <dbReference type="WBParaSite" id="SBAD_0000678601-mRNA-1"/>
    </source>
</evidence>
<reference evidence="2 3" key="2">
    <citation type="submission" date="2018-11" db="EMBL/GenBank/DDBJ databases">
        <authorList>
            <consortium name="Pathogen Informatics"/>
        </authorList>
    </citation>
    <scope>NUCLEOTIDE SEQUENCE [LARGE SCALE GENOMIC DNA]</scope>
</reference>
<evidence type="ECO:0000313" key="2">
    <source>
        <dbReference type="EMBL" id="VDP10236.1"/>
    </source>
</evidence>
<evidence type="ECO:0000313" key="3">
    <source>
        <dbReference type="Proteomes" id="UP000270296"/>
    </source>
</evidence>
<keyword evidence="1" id="KW-1133">Transmembrane helix</keyword>
<reference evidence="4" key="1">
    <citation type="submission" date="2016-06" db="UniProtKB">
        <authorList>
            <consortium name="WormBaseParasite"/>
        </authorList>
    </citation>
    <scope>IDENTIFICATION</scope>
</reference>
<gene>
    <name evidence="2" type="ORF">SBAD_LOCUS6532</name>
</gene>
<accession>A0A183ISD5</accession>
<dbReference type="AlphaFoldDB" id="A0A183ISD5"/>
<name>A0A183ISD5_9BILA</name>
<keyword evidence="1" id="KW-0812">Transmembrane</keyword>
<protein>
    <submittedName>
        <fullName evidence="2 4">Uncharacterized protein</fullName>
    </submittedName>
</protein>
<dbReference type="EMBL" id="UZAM01009830">
    <property type="protein sequence ID" value="VDP10236.1"/>
    <property type="molecule type" value="Genomic_DNA"/>
</dbReference>
<dbReference type="Proteomes" id="UP000270296">
    <property type="component" value="Unassembled WGS sequence"/>
</dbReference>
<feature type="transmembrane region" description="Helical" evidence="1">
    <location>
        <begin position="113"/>
        <end position="134"/>
    </location>
</feature>